<evidence type="ECO:0000313" key="6">
    <source>
        <dbReference type="Proteomes" id="UP000252189"/>
    </source>
</evidence>
<evidence type="ECO:0000256" key="2">
    <source>
        <dbReference type="ARBA" id="ARBA00023239"/>
    </source>
</evidence>
<dbReference type="AlphaFoldDB" id="A0A368NA65"/>
<dbReference type="GO" id="GO:0019698">
    <property type="term" value="P:D-galacturonate catabolic process"/>
    <property type="evidence" value="ECO:0007669"/>
    <property type="project" value="TreeGrafter"/>
</dbReference>
<name>A0A368NA65_9EURY</name>
<dbReference type="Proteomes" id="UP000252189">
    <property type="component" value="Unassembled WGS sequence"/>
</dbReference>
<gene>
    <name evidence="5" type="ORF">DU504_03310</name>
</gene>
<dbReference type="Pfam" id="PF04295">
    <property type="entry name" value="GD_AH_second"/>
    <property type="match status" value="1"/>
</dbReference>
<dbReference type="RefSeq" id="WP_114447972.1">
    <property type="nucleotide sequence ID" value="NZ_QPHM01000001.1"/>
</dbReference>
<dbReference type="InterPro" id="IPR007392">
    <property type="entry name" value="GD_AH_second"/>
</dbReference>
<evidence type="ECO:0000259" key="3">
    <source>
        <dbReference type="Pfam" id="PF04295"/>
    </source>
</evidence>
<evidence type="ECO:0000313" key="5">
    <source>
        <dbReference type="EMBL" id="RCU46421.1"/>
    </source>
</evidence>
<dbReference type="InterPro" id="IPR052172">
    <property type="entry name" value="UxaA_altronate/galactarate_dh"/>
</dbReference>
<evidence type="ECO:0000259" key="4">
    <source>
        <dbReference type="Pfam" id="PF20629"/>
    </source>
</evidence>
<keyword evidence="6" id="KW-1185">Reference proteome</keyword>
<comment type="caution">
    <text evidence="5">The sequence shown here is derived from an EMBL/GenBank/DDBJ whole genome shotgun (WGS) entry which is preliminary data.</text>
</comment>
<organism evidence="5 6">
    <name type="scientific">Haloplanus salinus</name>
    <dbReference type="NCBI Taxonomy" id="1126245"/>
    <lineage>
        <taxon>Archaea</taxon>
        <taxon>Methanobacteriati</taxon>
        <taxon>Methanobacteriota</taxon>
        <taxon>Stenosarchaea group</taxon>
        <taxon>Halobacteria</taxon>
        <taxon>Halobacteriales</taxon>
        <taxon>Haloferacaceae</taxon>
        <taxon>Haloplanus</taxon>
    </lineage>
</organism>
<dbReference type="Pfam" id="PF20629">
    <property type="entry name" value="GD_AH_C"/>
    <property type="match status" value="1"/>
</dbReference>
<evidence type="ECO:0000256" key="1">
    <source>
        <dbReference type="ARBA" id="ARBA00010986"/>
    </source>
</evidence>
<dbReference type="OrthoDB" id="205785at2157"/>
<sequence>MTAPTAPTAAERTFQGVRRPDGAIGVRDNVLVLPSVICSHIVADRIAANVEGAVSTPHDHGCAQLGADNDQTWRTFLSLAANPNVAGTVVVGLGCEEIQSEDVAEALQSRDVPVRELSIQGVGGTDECVRRGVGFASELAAARSDEAATAGLGDLTLGLVSSDLDATTREVADPLVGEVARAVVDAGGRVVVAGNERVTAHPAAARAATVGDARDSLAALLDRHDGHPPRASGVGRAARDRSFEDATRSWGGLDVSAVVPYGDPVGIDEGLALVDAPSRFAEATTGLAAAGANVVLHATGDGVLTGHPLVPVVKMTGDEGTVAALPNDIDVDATAADADDVLDRLVDVANGRECCAEAHGLTEFAITRVGPSM</sequence>
<comment type="similarity">
    <text evidence="1">Belongs to the UxaA family.</text>
</comment>
<dbReference type="EMBL" id="QPHM01000001">
    <property type="protein sequence ID" value="RCU46421.1"/>
    <property type="molecule type" value="Genomic_DNA"/>
</dbReference>
<accession>A0A368NA65</accession>
<feature type="domain" description="D-galactarate/Altronate dehydratase second" evidence="3">
    <location>
        <begin position="16"/>
        <end position="141"/>
    </location>
</feature>
<keyword evidence="2" id="KW-0456">Lyase</keyword>
<dbReference type="PANTHER" id="PTHR30536:SF5">
    <property type="entry name" value="ALTRONATE DEHYDRATASE"/>
    <property type="match status" value="1"/>
</dbReference>
<feature type="domain" description="D-galactarate/Altronate dehydratase C-terminal" evidence="4">
    <location>
        <begin position="251"/>
        <end position="370"/>
    </location>
</feature>
<reference evidence="5 6" key="1">
    <citation type="submission" date="2018-07" db="EMBL/GenBank/DDBJ databases">
        <title>Genome sequences of Haloplanus salinus JCM 18368T.</title>
        <authorList>
            <person name="Kim Y.B."/>
            <person name="Roh S.W."/>
        </authorList>
    </citation>
    <scope>NUCLEOTIDE SEQUENCE [LARGE SCALE GENOMIC DNA]</scope>
    <source>
        <strain evidence="5 6">JCM 18368</strain>
    </source>
</reference>
<dbReference type="InterPro" id="IPR048332">
    <property type="entry name" value="GD_AH_C"/>
</dbReference>
<proteinExistence type="inferred from homology"/>
<dbReference type="GO" id="GO:0016829">
    <property type="term" value="F:lyase activity"/>
    <property type="evidence" value="ECO:0007669"/>
    <property type="project" value="UniProtKB-KW"/>
</dbReference>
<protein>
    <submittedName>
        <fullName evidence="5">Altronate dehydratase</fullName>
    </submittedName>
</protein>
<dbReference type="PANTHER" id="PTHR30536">
    <property type="entry name" value="ALTRONATE/GALACTARATE DEHYDRATASE"/>
    <property type="match status" value="1"/>
</dbReference>